<protein>
    <submittedName>
        <fullName evidence="1">Uncharacterized protein</fullName>
    </submittedName>
</protein>
<organism evidence="1 2">
    <name type="scientific">Coemansia reversa (strain ATCC 12441 / NRRL 1564)</name>
    <dbReference type="NCBI Taxonomy" id="763665"/>
    <lineage>
        <taxon>Eukaryota</taxon>
        <taxon>Fungi</taxon>
        <taxon>Fungi incertae sedis</taxon>
        <taxon>Zoopagomycota</taxon>
        <taxon>Kickxellomycotina</taxon>
        <taxon>Kickxellomycetes</taxon>
        <taxon>Kickxellales</taxon>
        <taxon>Kickxellaceae</taxon>
        <taxon>Coemansia</taxon>
    </lineage>
</organism>
<gene>
    <name evidence="1" type="ORF">COEREDRAFT_79914</name>
</gene>
<reference evidence="1 2" key="1">
    <citation type="journal article" date="2015" name="Genome Biol. Evol.">
        <title>Phylogenomic analyses indicate that early fungi evolved digesting cell walls of algal ancestors of land plants.</title>
        <authorList>
            <person name="Chang Y."/>
            <person name="Wang S."/>
            <person name="Sekimoto S."/>
            <person name="Aerts A.L."/>
            <person name="Choi C."/>
            <person name="Clum A."/>
            <person name="LaButti K.M."/>
            <person name="Lindquist E.A."/>
            <person name="Yee Ngan C."/>
            <person name="Ohm R.A."/>
            <person name="Salamov A.A."/>
            <person name="Grigoriev I.V."/>
            <person name="Spatafora J.W."/>
            <person name="Berbee M.L."/>
        </authorList>
    </citation>
    <scope>NUCLEOTIDE SEQUENCE [LARGE SCALE GENOMIC DNA]</scope>
    <source>
        <strain evidence="1 2">NRRL 1564</strain>
    </source>
</reference>
<dbReference type="Proteomes" id="UP000242474">
    <property type="component" value="Unassembled WGS sequence"/>
</dbReference>
<dbReference type="EMBL" id="KZ303490">
    <property type="protein sequence ID" value="PIA18463.1"/>
    <property type="molecule type" value="Genomic_DNA"/>
</dbReference>
<keyword evidence="2" id="KW-1185">Reference proteome</keyword>
<proteinExistence type="predicted"/>
<evidence type="ECO:0000313" key="2">
    <source>
        <dbReference type="Proteomes" id="UP000242474"/>
    </source>
</evidence>
<dbReference type="AlphaFoldDB" id="A0A2G5BHH6"/>
<name>A0A2G5BHH6_COERN</name>
<evidence type="ECO:0000313" key="1">
    <source>
        <dbReference type="EMBL" id="PIA18463.1"/>
    </source>
</evidence>
<accession>A0A2G5BHH6</accession>
<sequence>MCALIGILLTVGDYVQQKHSFLAIATVSTQRASTFAVVFDRNTRRVDDRHDDACGWRKFVWCCDAVAVLEAANYAGCRK</sequence>